<dbReference type="InterPro" id="IPR036236">
    <property type="entry name" value="Znf_C2H2_sf"/>
</dbReference>
<dbReference type="PANTHER" id="PTHR19818">
    <property type="entry name" value="ZINC FINGER PROTEIN ZIC AND GLI"/>
    <property type="match status" value="1"/>
</dbReference>
<accession>N1PZL0</accession>
<feature type="region of interest" description="Disordered" evidence="6">
    <location>
        <begin position="289"/>
        <end position="315"/>
    </location>
</feature>
<dbReference type="GO" id="GO:0005634">
    <property type="term" value="C:nucleus"/>
    <property type="evidence" value="ECO:0007669"/>
    <property type="project" value="UniProtKB-ARBA"/>
</dbReference>
<evidence type="ECO:0000256" key="4">
    <source>
        <dbReference type="ARBA" id="ARBA00022833"/>
    </source>
</evidence>
<proteinExistence type="predicted"/>
<reference evidence="8 9" key="2">
    <citation type="journal article" date="2012" name="PLoS Pathog.">
        <title>Diverse lifestyles and strategies of plant pathogenesis encoded in the genomes of eighteen Dothideomycetes fungi.</title>
        <authorList>
            <person name="Ohm R.A."/>
            <person name="Feau N."/>
            <person name="Henrissat B."/>
            <person name="Schoch C.L."/>
            <person name="Horwitz B.A."/>
            <person name="Barry K.W."/>
            <person name="Condon B.J."/>
            <person name="Copeland A.C."/>
            <person name="Dhillon B."/>
            <person name="Glaser F."/>
            <person name="Hesse C.N."/>
            <person name="Kosti I."/>
            <person name="LaButti K."/>
            <person name="Lindquist E.A."/>
            <person name="Lucas S."/>
            <person name="Salamov A.A."/>
            <person name="Bradshaw R.E."/>
            <person name="Ciuffetti L."/>
            <person name="Hamelin R.C."/>
            <person name="Kema G.H.J."/>
            <person name="Lawrence C."/>
            <person name="Scott J.A."/>
            <person name="Spatafora J.W."/>
            <person name="Turgeon B.G."/>
            <person name="de Wit P.J.G.M."/>
            <person name="Zhong S."/>
            <person name="Goodwin S.B."/>
            <person name="Grigoriev I.V."/>
        </authorList>
    </citation>
    <scope>NUCLEOTIDE SEQUENCE [LARGE SCALE GENOMIC DNA]</scope>
    <source>
        <strain evidence="9">NZE10 / CBS 128990</strain>
    </source>
</reference>
<dbReference type="PROSITE" id="PS00028">
    <property type="entry name" value="ZINC_FINGER_C2H2_1"/>
    <property type="match status" value="1"/>
</dbReference>
<reference evidence="9" key="1">
    <citation type="journal article" date="2012" name="PLoS Genet.">
        <title>The genomes of the fungal plant pathogens Cladosporium fulvum and Dothistroma septosporum reveal adaptation to different hosts and lifestyles but also signatures of common ancestry.</title>
        <authorList>
            <person name="de Wit P.J.G.M."/>
            <person name="van der Burgt A."/>
            <person name="Oekmen B."/>
            <person name="Stergiopoulos I."/>
            <person name="Abd-Elsalam K.A."/>
            <person name="Aerts A.L."/>
            <person name="Bahkali A.H."/>
            <person name="Beenen H.G."/>
            <person name="Chettri P."/>
            <person name="Cox M.P."/>
            <person name="Datema E."/>
            <person name="de Vries R.P."/>
            <person name="Dhillon B."/>
            <person name="Ganley A.R."/>
            <person name="Griffiths S.A."/>
            <person name="Guo Y."/>
            <person name="Hamelin R.C."/>
            <person name="Henrissat B."/>
            <person name="Kabir M.S."/>
            <person name="Jashni M.K."/>
            <person name="Kema G."/>
            <person name="Klaubauf S."/>
            <person name="Lapidus A."/>
            <person name="Levasseur A."/>
            <person name="Lindquist E."/>
            <person name="Mehrabi R."/>
            <person name="Ohm R.A."/>
            <person name="Owen T.J."/>
            <person name="Salamov A."/>
            <person name="Schwelm A."/>
            <person name="Schijlen E."/>
            <person name="Sun H."/>
            <person name="van den Burg H.A."/>
            <person name="van Ham R.C.H.J."/>
            <person name="Zhang S."/>
            <person name="Goodwin S.B."/>
            <person name="Grigoriev I.V."/>
            <person name="Collemare J."/>
            <person name="Bradshaw R.E."/>
        </authorList>
    </citation>
    <scope>NUCLEOTIDE SEQUENCE [LARGE SCALE GENOMIC DNA]</scope>
    <source>
        <strain evidence="9">NZE10 / CBS 128990</strain>
    </source>
</reference>
<evidence type="ECO:0000256" key="3">
    <source>
        <dbReference type="ARBA" id="ARBA00022771"/>
    </source>
</evidence>
<name>N1PZL0_DOTSN</name>
<evidence type="ECO:0000256" key="6">
    <source>
        <dbReference type="SAM" id="MobiDB-lite"/>
    </source>
</evidence>
<dbReference type="Proteomes" id="UP000016933">
    <property type="component" value="Unassembled WGS sequence"/>
</dbReference>
<gene>
    <name evidence="8" type="ORF">DOTSEDRAFT_21577</name>
</gene>
<feature type="region of interest" description="Disordered" evidence="6">
    <location>
        <begin position="88"/>
        <end position="129"/>
    </location>
</feature>
<protein>
    <recommendedName>
        <fullName evidence="7">C2H2-type domain-containing protein</fullName>
    </recommendedName>
</protein>
<dbReference type="SUPFAM" id="SSF57667">
    <property type="entry name" value="beta-beta-alpha zinc fingers"/>
    <property type="match status" value="1"/>
</dbReference>
<evidence type="ECO:0000313" key="8">
    <source>
        <dbReference type="EMBL" id="EME47835.1"/>
    </source>
</evidence>
<feature type="domain" description="C2H2-type" evidence="7">
    <location>
        <begin position="27"/>
        <end position="57"/>
    </location>
</feature>
<evidence type="ECO:0000256" key="1">
    <source>
        <dbReference type="ARBA" id="ARBA00022723"/>
    </source>
</evidence>
<dbReference type="PANTHER" id="PTHR19818:SF139">
    <property type="entry name" value="PAIR-RULE PROTEIN ODD-PAIRED"/>
    <property type="match status" value="1"/>
</dbReference>
<dbReference type="eggNOG" id="ENOG502RHRN">
    <property type="taxonomic scope" value="Eukaryota"/>
</dbReference>
<dbReference type="InterPro" id="IPR050329">
    <property type="entry name" value="GLI_C2H2-zinc-finger"/>
</dbReference>
<evidence type="ECO:0000256" key="2">
    <source>
        <dbReference type="ARBA" id="ARBA00022737"/>
    </source>
</evidence>
<keyword evidence="3 5" id="KW-0863">Zinc-finger</keyword>
<dbReference type="EMBL" id="KB446536">
    <property type="protein sequence ID" value="EME47835.1"/>
    <property type="molecule type" value="Genomic_DNA"/>
</dbReference>
<keyword evidence="1" id="KW-0479">Metal-binding</keyword>
<evidence type="ECO:0000313" key="9">
    <source>
        <dbReference type="Proteomes" id="UP000016933"/>
    </source>
</evidence>
<dbReference type="STRING" id="675120.N1PZL0"/>
<sequence>MAKNNGNPSMQAMQAATTGYYSATKHLSCPFEGCDQRFTCKHNVNQHVREAHTGERPYECHICAEKGDFTAFSRPASLYRHQRGVHNYEPNIRPRGRPRGLHGPRAKKSVGRNDAPISATPVNDKVKANNHNDYTTHQRLQEACQKAVQNADPSTQPCWLCPIVLPAGQEALLLHGHMAHDDPFQMKCACSICTASFAQEIAATCSSQDRSNRSNQPLSTRQAPLVQQPKPMRTLDIDFLSTLDKRLMRVKATRISNDDIMSGVASGSNSETDATDPDDMVGLVSSDISKTPPIQTGGGQSRADSAIGSGHAFEQGDINDYAKPLDLSESLEDFLRNITDDYSSADEHMCD</sequence>
<dbReference type="GO" id="GO:0000978">
    <property type="term" value="F:RNA polymerase II cis-regulatory region sequence-specific DNA binding"/>
    <property type="evidence" value="ECO:0007669"/>
    <property type="project" value="TreeGrafter"/>
</dbReference>
<dbReference type="OMA" id="FTCKHNV"/>
<dbReference type="SMART" id="SM00355">
    <property type="entry name" value="ZnF_C2H2"/>
    <property type="match status" value="2"/>
</dbReference>
<keyword evidence="9" id="KW-1185">Reference proteome</keyword>
<dbReference type="InterPro" id="IPR013087">
    <property type="entry name" value="Znf_C2H2_type"/>
</dbReference>
<keyword evidence="4" id="KW-0862">Zinc</keyword>
<evidence type="ECO:0000256" key="5">
    <source>
        <dbReference type="PROSITE-ProRule" id="PRU00042"/>
    </source>
</evidence>
<organism evidence="8 9">
    <name type="scientific">Dothistroma septosporum (strain NZE10 / CBS 128990)</name>
    <name type="common">Red band needle blight fungus</name>
    <name type="synonym">Mycosphaerella pini</name>
    <dbReference type="NCBI Taxonomy" id="675120"/>
    <lineage>
        <taxon>Eukaryota</taxon>
        <taxon>Fungi</taxon>
        <taxon>Dikarya</taxon>
        <taxon>Ascomycota</taxon>
        <taxon>Pezizomycotina</taxon>
        <taxon>Dothideomycetes</taxon>
        <taxon>Dothideomycetidae</taxon>
        <taxon>Mycosphaerellales</taxon>
        <taxon>Mycosphaerellaceae</taxon>
        <taxon>Dothistroma</taxon>
    </lineage>
</organism>
<dbReference type="PROSITE" id="PS50157">
    <property type="entry name" value="ZINC_FINGER_C2H2_2"/>
    <property type="match status" value="1"/>
</dbReference>
<dbReference type="GO" id="GO:0008270">
    <property type="term" value="F:zinc ion binding"/>
    <property type="evidence" value="ECO:0007669"/>
    <property type="project" value="UniProtKB-KW"/>
</dbReference>
<dbReference type="GO" id="GO:0000981">
    <property type="term" value="F:DNA-binding transcription factor activity, RNA polymerase II-specific"/>
    <property type="evidence" value="ECO:0007669"/>
    <property type="project" value="TreeGrafter"/>
</dbReference>
<dbReference type="AlphaFoldDB" id="N1PZL0"/>
<dbReference type="OrthoDB" id="3946271at2759"/>
<dbReference type="Gene3D" id="3.30.160.60">
    <property type="entry name" value="Classic Zinc Finger"/>
    <property type="match status" value="2"/>
</dbReference>
<keyword evidence="2" id="KW-0677">Repeat</keyword>
<evidence type="ECO:0000259" key="7">
    <source>
        <dbReference type="PROSITE" id="PS50157"/>
    </source>
</evidence>
<dbReference type="HOGENOM" id="CLU_789945_0_0_1"/>
<feature type="compositionally biased region" description="Basic residues" evidence="6">
    <location>
        <begin position="94"/>
        <end position="110"/>
    </location>
</feature>
<dbReference type="GO" id="GO:0045944">
    <property type="term" value="P:positive regulation of transcription by RNA polymerase II"/>
    <property type="evidence" value="ECO:0007669"/>
    <property type="project" value="UniProtKB-ARBA"/>
</dbReference>